<sequence>MDTNKREIVEFLGIRTYFFPNLALYAVNNDELLVSDPNKANSFAAYVFGASDKKPSVDDIVQILFPSGSDSGTILTSMDTLLALGPDFLTEFKKRNQDLARFNLTHDLSILAQGDEDAAKKKLNLMGRKAKLQKTEAAKILAILIKTINSEENYEKFTELSELCGLDLDFDAYVFTKILGLEDEDTADEVEVIRDNFLNRLDQTKPKLADIIRNGPAVVELTPAEQFSRLLEVPVDESSVEALINHIVELYNETLSKEGDASLVERTRLDYQLYFLIVRALVADKRDLAKTIQSSIPEDIRGKMLSGLQRSTYKSSVFLAHHIIQIFLGSKKSAEDWVFVGINDDLDCVFRRRSIVSILTNFRTSITEKIFDGFAPLIPEKAAENDIVIRKIKNALRFASWITEFYGVETDQESLNELFFLDQQTKEVVSESLKKFSQGLDSKTHILRILNALEKASTHQPQPTTSIQSVSQPGTDLVSEKSRTDTMVSQANSSSTTPAVKHLTYTKEEIKVARLNENHGPNGQVVNALNDFGLLAKQSNTLNQQEVAVDEIDAVSSIHRGTNIGHGVFVAAQETEKVPEVTETPILSTETAPSLSLISIHKEQLNEEDDKLSADGWESPRKTPLPKPDMFQAQSTRVPEPEPQTLEDSTKKDPLLTVPEHRAKTSFGAGDMTPIELATPTVEYKVSGFGGAMLAKGFGTSSGGFGGGGGGGGGRGGGPGGDRGGRGGAFGGGGGGRGFGGGDRGGYGGGDRGGYGGGAQRGGYGDRSGGKFGGVRDGRPPFRGGGGG</sequence>
<dbReference type="AlphaFoldDB" id="A0A8R1HXG7"/>
<protein>
    <submittedName>
        <fullName evidence="2">Uncharacterized protein</fullName>
    </submittedName>
</protein>
<feature type="region of interest" description="Disordered" evidence="1">
    <location>
        <begin position="709"/>
        <end position="788"/>
    </location>
</feature>
<feature type="compositionally biased region" description="Polar residues" evidence="1">
    <location>
        <begin position="458"/>
        <end position="474"/>
    </location>
</feature>
<feature type="compositionally biased region" description="Gly residues" evidence="1">
    <location>
        <begin position="709"/>
        <end position="773"/>
    </location>
</feature>
<accession>A0A8R1HXG7</accession>
<reference evidence="3" key="1">
    <citation type="submission" date="2010-08" db="EMBL/GenBank/DDBJ databases">
        <authorList>
            <consortium name="Caenorhabditis japonica Sequencing Consortium"/>
            <person name="Wilson R.K."/>
        </authorList>
    </citation>
    <scope>NUCLEOTIDE SEQUENCE [LARGE SCALE GENOMIC DNA]</scope>
    <source>
        <strain evidence="3">DF5081</strain>
    </source>
</reference>
<proteinExistence type="predicted"/>
<feature type="region of interest" description="Disordered" evidence="1">
    <location>
        <begin position="458"/>
        <end position="477"/>
    </location>
</feature>
<evidence type="ECO:0000256" key="1">
    <source>
        <dbReference type="SAM" id="MobiDB-lite"/>
    </source>
</evidence>
<name>A0A8R1HXG7_CAEJA</name>
<dbReference type="EnsemblMetazoa" id="CJA11222.1">
    <property type="protein sequence ID" value="CJA11222.1"/>
    <property type="gene ID" value="WBGene00130426"/>
</dbReference>
<feature type="region of interest" description="Disordered" evidence="1">
    <location>
        <begin position="606"/>
        <end position="654"/>
    </location>
</feature>
<keyword evidence="3" id="KW-1185">Reference proteome</keyword>
<evidence type="ECO:0000313" key="3">
    <source>
        <dbReference type="Proteomes" id="UP000005237"/>
    </source>
</evidence>
<reference evidence="2" key="2">
    <citation type="submission" date="2022-06" db="UniProtKB">
        <authorList>
            <consortium name="EnsemblMetazoa"/>
        </authorList>
    </citation>
    <scope>IDENTIFICATION</scope>
    <source>
        <strain evidence="2">DF5081</strain>
    </source>
</reference>
<organism evidence="2 3">
    <name type="scientific">Caenorhabditis japonica</name>
    <dbReference type="NCBI Taxonomy" id="281687"/>
    <lineage>
        <taxon>Eukaryota</taxon>
        <taxon>Metazoa</taxon>
        <taxon>Ecdysozoa</taxon>
        <taxon>Nematoda</taxon>
        <taxon>Chromadorea</taxon>
        <taxon>Rhabditida</taxon>
        <taxon>Rhabditina</taxon>
        <taxon>Rhabditomorpha</taxon>
        <taxon>Rhabditoidea</taxon>
        <taxon>Rhabditidae</taxon>
        <taxon>Peloderinae</taxon>
        <taxon>Caenorhabditis</taxon>
    </lineage>
</organism>
<dbReference type="Proteomes" id="UP000005237">
    <property type="component" value="Unassembled WGS sequence"/>
</dbReference>
<evidence type="ECO:0000313" key="2">
    <source>
        <dbReference type="EnsemblMetazoa" id="CJA11222.1"/>
    </source>
</evidence>